<dbReference type="Proteomes" id="UP000190667">
    <property type="component" value="Unassembled WGS sequence"/>
</dbReference>
<feature type="domain" description="FAD-binding" evidence="7">
    <location>
        <begin position="5"/>
        <end position="347"/>
    </location>
</feature>
<comment type="function">
    <text evidence="6">Serves to protect the cell against DNA damage by alkyl hydroperoxides. It can use either NADH or NADPH as electron donor for direct reduction of redox dyes or of alkyl hydroperoxides when combined with the AhpC protein.</text>
</comment>
<dbReference type="PANTHER" id="PTHR43004">
    <property type="entry name" value="TRK SYSTEM POTASSIUM UPTAKE PROTEIN"/>
    <property type="match status" value="1"/>
</dbReference>
<comment type="similarity">
    <text evidence="2">Belongs to the PheA/TfdB FAD monooxygenase family.</text>
</comment>
<organism evidence="8 9">
    <name type="scientific">Izhakiella australiensis</name>
    <dbReference type="NCBI Taxonomy" id="1926881"/>
    <lineage>
        <taxon>Bacteria</taxon>
        <taxon>Pseudomonadati</taxon>
        <taxon>Pseudomonadota</taxon>
        <taxon>Gammaproteobacteria</taxon>
        <taxon>Enterobacterales</taxon>
        <taxon>Erwiniaceae</taxon>
        <taxon>Izhakiella</taxon>
    </lineage>
</organism>
<proteinExistence type="inferred from homology"/>
<dbReference type="SUPFAM" id="SSF51905">
    <property type="entry name" value="FAD/NAD(P)-binding domain"/>
    <property type="match status" value="1"/>
</dbReference>
<evidence type="ECO:0000256" key="5">
    <source>
        <dbReference type="ARBA" id="ARBA00022827"/>
    </source>
</evidence>
<dbReference type="Gene3D" id="3.40.30.120">
    <property type="match status" value="1"/>
</dbReference>
<evidence type="ECO:0000256" key="4">
    <source>
        <dbReference type="ARBA" id="ARBA00022630"/>
    </source>
</evidence>
<keyword evidence="9" id="KW-1185">Reference proteome</keyword>
<dbReference type="Gene3D" id="3.30.70.2450">
    <property type="match status" value="1"/>
</dbReference>
<keyword evidence="4" id="KW-0285">Flavoprotein</keyword>
<dbReference type="Pfam" id="PF01494">
    <property type="entry name" value="FAD_binding_3"/>
    <property type="match status" value="1"/>
</dbReference>
<dbReference type="InterPro" id="IPR050641">
    <property type="entry name" value="RIFMO-like"/>
</dbReference>
<evidence type="ECO:0000256" key="3">
    <source>
        <dbReference type="ARBA" id="ARBA00020059"/>
    </source>
</evidence>
<reference evidence="8 9" key="1">
    <citation type="submission" date="2016-12" db="EMBL/GenBank/DDBJ databases">
        <title>Izhakiella australiana sp. nov. of genus Izhakiella isolated from Australian desert.</title>
        <authorList>
            <person name="Ji M."/>
        </authorList>
    </citation>
    <scope>NUCLEOTIDE SEQUENCE [LARGE SCALE GENOMIC DNA]</scope>
    <source>
        <strain evidence="8 9">D4N98</strain>
    </source>
</reference>
<comment type="caution">
    <text evidence="8">The sequence shown here is derived from an EMBL/GenBank/DDBJ whole genome shotgun (WGS) entry which is preliminary data.</text>
</comment>
<keyword evidence="5" id="KW-0274">FAD</keyword>
<dbReference type="STRING" id="1926881.BTJ39_08095"/>
<protein>
    <recommendedName>
        <fullName evidence="3">Alkyl hydroperoxide reductase subunit F</fullName>
    </recommendedName>
</protein>
<evidence type="ECO:0000313" key="8">
    <source>
        <dbReference type="EMBL" id="OON40366.1"/>
    </source>
</evidence>
<dbReference type="GO" id="GO:0016709">
    <property type="term" value="F:oxidoreductase activity, acting on paired donors, with incorporation or reduction of molecular oxygen, NAD(P)H as one donor, and incorporation of one atom of oxygen"/>
    <property type="evidence" value="ECO:0007669"/>
    <property type="project" value="UniProtKB-ARBA"/>
</dbReference>
<dbReference type="Gene3D" id="3.50.50.60">
    <property type="entry name" value="FAD/NAD(P)-binding domain"/>
    <property type="match status" value="1"/>
</dbReference>
<name>A0A1S8YNN5_9GAMM</name>
<dbReference type="InterPro" id="IPR036249">
    <property type="entry name" value="Thioredoxin-like_sf"/>
</dbReference>
<dbReference type="PANTHER" id="PTHR43004:SF19">
    <property type="entry name" value="BINDING MONOOXYGENASE, PUTATIVE (JCVI)-RELATED"/>
    <property type="match status" value="1"/>
</dbReference>
<evidence type="ECO:0000313" key="9">
    <source>
        <dbReference type="Proteomes" id="UP000190667"/>
    </source>
</evidence>
<evidence type="ECO:0000256" key="1">
    <source>
        <dbReference type="ARBA" id="ARBA00001974"/>
    </source>
</evidence>
<dbReference type="EMBL" id="MRUL01000004">
    <property type="protein sequence ID" value="OON40366.1"/>
    <property type="molecule type" value="Genomic_DNA"/>
</dbReference>
<dbReference type="PRINTS" id="PR00420">
    <property type="entry name" value="RNGMNOXGNASE"/>
</dbReference>
<accession>A0A1S8YNN5</accession>
<dbReference type="InterPro" id="IPR036188">
    <property type="entry name" value="FAD/NAD-bd_sf"/>
</dbReference>
<dbReference type="RefSeq" id="WP_078002176.1">
    <property type="nucleotide sequence ID" value="NZ_MRUL01000004.1"/>
</dbReference>
<comment type="cofactor">
    <cofactor evidence="1">
        <name>FAD</name>
        <dbReference type="ChEBI" id="CHEBI:57692"/>
    </cofactor>
</comment>
<evidence type="ECO:0000256" key="6">
    <source>
        <dbReference type="ARBA" id="ARBA00024806"/>
    </source>
</evidence>
<sequence length="539" mass="58675">MQTQTEVIIVGAGPTGLMAGLLLKRAGIDVVILDRNSAPVQESRAGIVTARSLELFASLGLDGALLARGTITTNIDFIINGERAAGFDYDRAKADDTAFPFMLMIPQSETEEVLLEALDAAGLRVRRSCEVTAVHQDATHVSVQLQHPTGNEEIQGRYLLGADGAHSVVRHQLALNFAGERYPQRFLLGDVAVDWQRDPSRFQIFLQGDRIGLYLPLHGASHARVMTTLAAQDALPDDATPSLEQLSQAFSQVAGCDVTLRDPLWLAQFQTQHRMVDHYRVERIFLAGDAAHIHSPAGGQGMNTGLQDAANLAWKLALVLKQEAPPSLLDTYQQERLPVARDVLDFTDRLFSFAAGQQGWLATLRDHLVPLVAAPTAALDTVQQGAFRRFAQLDMTYEENPLVSFDGGSRLQPGAGMRLPDAQLSRRMNLHGLLNASCFTLLALSRQPLSPAVFSDLQQTLSGLQSDRVQVRIAARLNGGLPANAEAVERPDVFSRLGMEEDNDQGLIVVRPDGYIAWRSDMLDYAGCGDFLASLGLAN</sequence>
<dbReference type="OrthoDB" id="8672648at2"/>
<evidence type="ECO:0000259" key="7">
    <source>
        <dbReference type="Pfam" id="PF01494"/>
    </source>
</evidence>
<dbReference type="GO" id="GO:0071949">
    <property type="term" value="F:FAD binding"/>
    <property type="evidence" value="ECO:0007669"/>
    <property type="project" value="InterPro"/>
</dbReference>
<dbReference type="SUPFAM" id="SSF52833">
    <property type="entry name" value="Thioredoxin-like"/>
    <property type="match status" value="1"/>
</dbReference>
<dbReference type="AlphaFoldDB" id="A0A1S8YNN5"/>
<gene>
    <name evidence="8" type="ORF">BTJ39_08095</name>
</gene>
<dbReference type="InterPro" id="IPR002938">
    <property type="entry name" value="FAD-bd"/>
</dbReference>
<evidence type="ECO:0000256" key="2">
    <source>
        <dbReference type="ARBA" id="ARBA00007801"/>
    </source>
</evidence>
<dbReference type="Pfam" id="PF21274">
    <property type="entry name" value="Rng_hyd_C"/>
    <property type="match status" value="1"/>
</dbReference>